<feature type="binding site" evidence="7">
    <location>
        <position position="451"/>
    </location>
    <ligand>
        <name>Ca(2+)</name>
        <dbReference type="ChEBI" id="CHEBI:29108"/>
    </ligand>
</feature>
<comment type="cofactor">
    <cofactor evidence="7">
        <name>Ca(2+)</name>
        <dbReference type="ChEBI" id="CHEBI:29108"/>
    </cofactor>
</comment>
<keyword evidence="7" id="KW-0106">Calcium</keyword>
<sequence>MKFDRGKRKIYRERVQKMFYHAYDSYLLNAFPFDELRPLTCDGVDTWGSYSLTLIDALDTLIVMGNKSEFRRVVKHLETSLNFDKDVNVSVFETNIRVVGGLLAAHLMLHRADSPLPTGWPCNGPLLTLAEEIAQKILPAFKTNTGMPFGTVNLRKGVPSGETPITCTAGVATYILEFGVLSRLTGDPVYEETALQALRSLWLTRTRIGLVGNHIDVQTGEWKALDAGIGAGVDSYYEYLAKGASAFQNTELLSMLIESVTAIFKHVNHDDWYFWVSSSAGHITMAIFQSLEAFWPGVLASGGHADPAYRSIMHYMNIWRHYGFTPEFFEVMKSTIVKGREGYPLRPELIESLYHLYRVTKDPMLLHFGAQIFESIESISKVPCGYATVKNVETHSLENRMESFFLAETTKYLYLLFDDDNFVHYDSGTADIIETAHGECVLSSGNFIFNTEAHPFDLAGLDCCSADKQAANAFITSFQSRIDFPFLFGLTKDAESLRPKRVYQADEPVLSRNSTINTPKDPPIGKRSLEEWCNCDIPLADYARVCVRNLTEWLFLTGKCPAVFCADPVATVVHPVFSPAQYDEIPLGSPDMLTCTVTDDNDFVGYGEINLRA</sequence>
<dbReference type="InterPro" id="IPR044674">
    <property type="entry name" value="EDEM1/2/3"/>
</dbReference>
<dbReference type="Pfam" id="PF01532">
    <property type="entry name" value="Glyco_hydro_47"/>
    <property type="match status" value="1"/>
</dbReference>
<evidence type="ECO:0000256" key="2">
    <source>
        <dbReference type="ARBA" id="ARBA00007658"/>
    </source>
</evidence>
<evidence type="ECO:0000256" key="8">
    <source>
        <dbReference type="RuleBase" id="RU361193"/>
    </source>
</evidence>
<comment type="caution">
    <text evidence="9">The sequence shown here is derived from an EMBL/GenBank/DDBJ whole genome shotgun (WGS) entry which is preliminary data.</text>
</comment>
<protein>
    <recommendedName>
        <fullName evidence="8">alpha-1,2-Mannosidase</fullName>
        <ecNumber evidence="8">3.2.1.-</ecNumber>
    </recommendedName>
</protein>
<keyword evidence="10" id="KW-1185">Reference proteome</keyword>
<keyword evidence="8" id="KW-0326">Glycosidase</keyword>
<accession>A0A1W0WVY0</accession>
<dbReference type="GO" id="GO:0005509">
    <property type="term" value="F:calcium ion binding"/>
    <property type="evidence" value="ECO:0007669"/>
    <property type="project" value="InterPro"/>
</dbReference>
<name>A0A1W0WVY0_HYPEX</name>
<dbReference type="PANTHER" id="PTHR45679">
    <property type="entry name" value="ER DEGRADATION-ENHANCING ALPHA-MANNOSIDASE-LIKE PROTEIN 2"/>
    <property type="match status" value="1"/>
</dbReference>
<organism evidence="9 10">
    <name type="scientific">Hypsibius exemplaris</name>
    <name type="common">Freshwater tardigrade</name>
    <dbReference type="NCBI Taxonomy" id="2072580"/>
    <lineage>
        <taxon>Eukaryota</taxon>
        <taxon>Metazoa</taxon>
        <taxon>Ecdysozoa</taxon>
        <taxon>Tardigrada</taxon>
        <taxon>Eutardigrada</taxon>
        <taxon>Parachela</taxon>
        <taxon>Hypsibioidea</taxon>
        <taxon>Hypsibiidae</taxon>
        <taxon>Hypsibius</taxon>
    </lineage>
</organism>
<feature type="active site" description="Proton donor" evidence="6">
    <location>
        <position position="327"/>
    </location>
</feature>
<evidence type="ECO:0000256" key="6">
    <source>
        <dbReference type="PIRSR" id="PIRSR601382-1"/>
    </source>
</evidence>
<evidence type="ECO:0000256" key="7">
    <source>
        <dbReference type="PIRSR" id="PIRSR601382-2"/>
    </source>
</evidence>
<dbReference type="Gene3D" id="1.50.10.10">
    <property type="match status" value="1"/>
</dbReference>
<dbReference type="GO" id="GO:0005975">
    <property type="term" value="P:carbohydrate metabolic process"/>
    <property type="evidence" value="ECO:0007669"/>
    <property type="project" value="InterPro"/>
</dbReference>
<keyword evidence="7" id="KW-0479">Metal-binding</keyword>
<dbReference type="GO" id="GO:0044322">
    <property type="term" value="C:endoplasmic reticulum quality control compartment"/>
    <property type="evidence" value="ECO:0007669"/>
    <property type="project" value="GOC"/>
</dbReference>
<comment type="subcellular location">
    <subcellularLocation>
        <location evidence="1">Endoplasmic reticulum</location>
    </subcellularLocation>
</comment>
<feature type="active site" description="Proton donor" evidence="6">
    <location>
        <position position="93"/>
    </location>
</feature>
<evidence type="ECO:0000256" key="5">
    <source>
        <dbReference type="ARBA" id="ARBA00054385"/>
    </source>
</evidence>
<dbReference type="OrthoDB" id="8118055at2759"/>
<dbReference type="Proteomes" id="UP000192578">
    <property type="component" value="Unassembled WGS sequence"/>
</dbReference>
<comment type="function">
    <text evidence="5">Involved in the endoplasmic reticulum-associated degradation (ERAD) pathway that targets misfolded glycoproteins for degradation in an N-glycan-dependent manner. May initiate ERAD by promoting the first mannose trimming step of ERAD substrates, from Man9GlcNAc2 to Man8GlcNAc2. Seems to recognize and bind to exposed hydrophobic regions in target proteins.</text>
</comment>
<dbReference type="GO" id="GO:1904154">
    <property type="term" value="P:positive regulation of retrograde protein transport, ER to cytosol"/>
    <property type="evidence" value="ECO:0007669"/>
    <property type="project" value="UniProtKB-ARBA"/>
</dbReference>
<evidence type="ECO:0000313" key="10">
    <source>
        <dbReference type="Proteomes" id="UP000192578"/>
    </source>
</evidence>
<dbReference type="GO" id="GO:0004571">
    <property type="term" value="F:mannosyl-oligosaccharide 1,2-alpha-mannosidase activity"/>
    <property type="evidence" value="ECO:0007669"/>
    <property type="project" value="InterPro"/>
</dbReference>
<keyword evidence="8" id="KW-0378">Hydrolase</keyword>
<gene>
    <name evidence="9" type="ORF">BV898_06567</name>
</gene>
<dbReference type="FunFam" id="1.50.10.10:FF:000015">
    <property type="entry name" value="alpha-1,2-Mannosidase"/>
    <property type="match status" value="1"/>
</dbReference>
<dbReference type="GO" id="GO:0016020">
    <property type="term" value="C:membrane"/>
    <property type="evidence" value="ECO:0007669"/>
    <property type="project" value="InterPro"/>
</dbReference>
<dbReference type="GO" id="GO:1904380">
    <property type="term" value="P:endoplasmic reticulum mannose trimming"/>
    <property type="evidence" value="ECO:0007669"/>
    <property type="project" value="InterPro"/>
</dbReference>
<dbReference type="AlphaFoldDB" id="A0A1W0WVY0"/>
<evidence type="ECO:0000256" key="4">
    <source>
        <dbReference type="ARBA" id="ARBA00023180"/>
    </source>
</evidence>
<dbReference type="InterPro" id="IPR001382">
    <property type="entry name" value="Glyco_hydro_47"/>
</dbReference>
<dbReference type="EMBL" id="MTYJ01000040">
    <property type="protein sequence ID" value="OQV19330.1"/>
    <property type="molecule type" value="Genomic_DNA"/>
</dbReference>
<evidence type="ECO:0000256" key="1">
    <source>
        <dbReference type="ARBA" id="ARBA00004240"/>
    </source>
</evidence>
<dbReference type="InterPro" id="IPR012341">
    <property type="entry name" value="6hp_glycosidase-like_sf"/>
</dbReference>
<proteinExistence type="inferred from homology"/>
<dbReference type="SUPFAM" id="SSF48225">
    <property type="entry name" value="Seven-hairpin glycosidases"/>
    <property type="match status" value="1"/>
</dbReference>
<evidence type="ECO:0000313" key="9">
    <source>
        <dbReference type="EMBL" id="OQV19330.1"/>
    </source>
</evidence>
<keyword evidence="3" id="KW-0256">Endoplasmic reticulum</keyword>
<reference evidence="10" key="1">
    <citation type="submission" date="2017-01" db="EMBL/GenBank/DDBJ databases">
        <title>Comparative genomics of anhydrobiosis in the tardigrade Hypsibius dujardini.</title>
        <authorList>
            <person name="Yoshida Y."/>
            <person name="Koutsovoulos G."/>
            <person name="Laetsch D."/>
            <person name="Stevens L."/>
            <person name="Kumar S."/>
            <person name="Horikawa D."/>
            <person name="Ishino K."/>
            <person name="Komine S."/>
            <person name="Tomita M."/>
            <person name="Blaxter M."/>
            <person name="Arakawa K."/>
        </authorList>
    </citation>
    <scope>NUCLEOTIDE SEQUENCE [LARGE SCALE GENOMIC DNA]</scope>
    <source>
        <strain evidence="10">Z151</strain>
    </source>
</reference>
<dbReference type="PRINTS" id="PR00747">
    <property type="entry name" value="GLYHDRLASE47"/>
</dbReference>
<dbReference type="PANTHER" id="PTHR45679:SF6">
    <property type="entry name" value="ER DEGRADATION-ENHANCING ALPHA-MANNOSIDASE-LIKE PROTEIN 2"/>
    <property type="match status" value="1"/>
</dbReference>
<dbReference type="EC" id="3.2.1.-" evidence="8"/>
<comment type="similarity">
    <text evidence="2 8">Belongs to the glycosyl hydrolase 47 family.</text>
</comment>
<feature type="active site" evidence="6">
    <location>
        <position position="234"/>
    </location>
</feature>
<keyword evidence="4" id="KW-0325">Glycoprotein</keyword>
<dbReference type="InterPro" id="IPR036026">
    <property type="entry name" value="Seven-hairpin_glycosidases"/>
</dbReference>
<evidence type="ECO:0000256" key="3">
    <source>
        <dbReference type="ARBA" id="ARBA00022824"/>
    </source>
</evidence>
<feature type="active site" evidence="6">
    <location>
        <position position="348"/>
    </location>
</feature>